<name>A0A0V1A7C8_9BILA</name>
<sequence>MFTPDHDACHCVISKTFEDNKMMLSYAEQKTKKKQLQNSGKSMLWALLNHRRVKKPQAPTPRLHES</sequence>
<dbReference type="EMBL" id="JYDQ01000022">
    <property type="protein sequence ID" value="KRY20759.1"/>
    <property type="molecule type" value="Genomic_DNA"/>
</dbReference>
<dbReference type="Proteomes" id="UP000054783">
    <property type="component" value="Unassembled WGS sequence"/>
</dbReference>
<evidence type="ECO:0000313" key="1">
    <source>
        <dbReference type="EMBL" id="KRY20759.1"/>
    </source>
</evidence>
<evidence type="ECO:0000313" key="2">
    <source>
        <dbReference type="Proteomes" id="UP000054783"/>
    </source>
</evidence>
<dbReference type="AlphaFoldDB" id="A0A0V1A7C8"/>
<reference evidence="1 2" key="1">
    <citation type="submission" date="2015-01" db="EMBL/GenBank/DDBJ databases">
        <title>Evolution of Trichinella species and genotypes.</title>
        <authorList>
            <person name="Korhonen P.K."/>
            <person name="Edoardo P."/>
            <person name="Giuseppe L.R."/>
            <person name="Gasser R.B."/>
        </authorList>
    </citation>
    <scope>NUCLEOTIDE SEQUENCE [LARGE SCALE GENOMIC DNA]</scope>
    <source>
        <strain evidence="1">ISS2496</strain>
    </source>
</reference>
<keyword evidence="2" id="KW-1185">Reference proteome</keyword>
<gene>
    <name evidence="1" type="ORF">T12_9013</name>
</gene>
<protein>
    <submittedName>
        <fullName evidence="1">Uncharacterized protein</fullName>
    </submittedName>
</protein>
<organism evidence="1 2">
    <name type="scientific">Trichinella patagoniensis</name>
    <dbReference type="NCBI Taxonomy" id="990121"/>
    <lineage>
        <taxon>Eukaryota</taxon>
        <taxon>Metazoa</taxon>
        <taxon>Ecdysozoa</taxon>
        <taxon>Nematoda</taxon>
        <taxon>Enoplea</taxon>
        <taxon>Dorylaimia</taxon>
        <taxon>Trichinellida</taxon>
        <taxon>Trichinellidae</taxon>
        <taxon>Trichinella</taxon>
    </lineage>
</organism>
<comment type="caution">
    <text evidence="1">The sequence shown here is derived from an EMBL/GenBank/DDBJ whole genome shotgun (WGS) entry which is preliminary data.</text>
</comment>
<proteinExistence type="predicted"/>
<accession>A0A0V1A7C8</accession>